<reference evidence="1 2" key="1">
    <citation type="submission" date="2019-04" db="EMBL/GenBank/DDBJ databases">
        <title>An improved genome assembly and genetic linkage map for asparagus bean, Vigna unguiculata ssp. sesquipedialis.</title>
        <authorList>
            <person name="Xia Q."/>
            <person name="Zhang R."/>
            <person name="Dong Y."/>
        </authorList>
    </citation>
    <scope>NUCLEOTIDE SEQUENCE [LARGE SCALE GENOMIC DNA]</scope>
    <source>
        <tissue evidence="1">Leaf</tissue>
    </source>
</reference>
<proteinExistence type="predicted"/>
<dbReference type="Proteomes" id="UP000501690">
    <property type="component" value="Linkage Group LG4"/>
</dbReference>
<organism evidence="1 2">
    <name type="scientific">Vigna unguiculata</name>
    <name type="common">Cowpea</name>
    <dbReference type="NCBI Taxonomy" id="3917"/>
    <lineage>
        <taxon>Eukaryota</taxon>
        <taxon>Viridiplantae</taxon>
        <taxon>Streptophyta</taxon>
        <taxon>Embryophyta</taxon>
        <taxon>Tracheophyta</taxon>
        <taxon>Spermatophyta</taxon>
        <taxon>Magnoliopsida</taxon>
        <taxon>eudicotyledons</taxon>
        <taxon>Gunneridae</taxon>
        <taxon>Pentapetalae</taxon>
        <taxon>rosids</taxon>
        <taxon>fabids</taxon>
        <taxon>Fabales</taxon>
        <taxon>Fabaceae</taxon>
        <taxon>Papilionoideae</taxon>
        <taxon>50 kb inversion clade</taxon>
        <taxon>NPAAA clade</taxon>
        <taxon>indigoferoid/millettioid clade</taxon>
        <taxon>Phaseoleae</taxon>
        <taxon>Vigna</taxon>
    </lineage>
</organism>
<sequence>MFLRVKMEEENGIEVEEEYWVEVKMVVEVEVEKENRVEVEEEDKPEESMEVIWGRRREEEKGKFDLLLSLWSALKK</sequence>
<evidence type="ECO:0000313" key="2">
    <source>
        <dbReference type="Proteomes" id="UP000501690"/>
    </source>
</evidence>
<accession>A0A4D6LR94</accession>
<protein>
    <submittedName>
        <fullName evidence="1">Uncharacterized protein</fullName>
    </submittedName>
</protein>
<name>A0A4D6LR94_VIGUN</name>
<dbReference type="EMBL" id="CP039348">
    <property type="protein sequence ID" value="QCD90908.1"/>
    <property type="molecule type" value="Genomic_DNA"/>
</dbReference>
<keyword evidence="2" id="KW-1185">Reference proteome</keyword>
<evidence type="ECO:0000313" key="1">
    <source>
        <dbReference type="EMBL" id="QCD90908.1"/>
    </source>
</evidence>
<dbReference type="AlphaFoldDB" id="A0A4D6LR94"/>
<gene>
    <name evidence="1" type="ORF">DEO72_LG4g1869</name>
</gene>